<keyword evidence="1" id="KW-0963">Cytoplasm</keyword>
<dbReference type="AlphaFoldDB" id="A0A915YK01"/>
<reference evidence="7" key="1">
    <citation type="submission" date="2022-09" db="EMBL/GenBank/DDBJ databases">
        <title>Aureispira anguillicida sp. nov., isolated from Leptocephalus of Japanese eel Anguilla japonica.</title>
        <authorList>
            <person name="Yuasa K."/>
            <person name="Mekata T."/>
            <person name="Ikunari K."/>
        </authorList>
    </citation>
    <scope>NUCLEOTIDE SEQUENCE</scope>
    <source>
        <strain evidence="7">EL160426</strain>
    </source>
</reference>
<dbReference type="InterPro" id="IPR000878">
    <property type="entry name" value="4pyrrol_Mease"/>
</dbReference>
<dbReference type="SUPFAM" id="SSF53790">
    <property type="entry name" value="Tetrapyrrole methylase"/>
    <property type="match status" value="1"/>
</dbReference>
<evidence type="ECO:0000313" key="8">
    <source>
        <dbReference type="Proteomes" id="UP001060919"/>
    </source>
</evidence>
<keyword evidence="4" id="KW-0808">Transferase</keyword>
<proteinExistence type="predicted"/>
<evidence type="ECO:0000256" key="5">
    <source>
        <dbReference type="ARBA" id="ARBA00022691"/>
    </source>
</evidence>
<evidence type="ECO:0000259" key="6">
    <source>
        <dbReference type="Pfam" id="PF00590"/>
    </source>
</evidence>
<dbReference type="PANTHER" id="PTHR46111">
    <property type="entry name" value="RIBOSOMAL RNA SMALL SUBUNIT METHYLTRANSFERASE I"/>
    <property type="match status" value="1"/>
</dbReference>
<evidence type="ECO:0000313" key="7">
    <source>
        <dbReference type="EMBL" id="BDS14475.1"/>
    </source>
</evidence>
<organism evidence="7 8">
    <name type="scientific">Aureispira anguillae</name>
    <dbReference type="NCBI Taxonomy" id="2864201"/>
    <lineage>
        <taxon>Bacteria</taxon>
        <taxon>Pseudomonadati</taxon>
        <taxon>Bacteroidota</taxon>
        <taxon>Saprospiria</taxon>
        <taxon>Saprospirales</taxon>
        <taxon>Saprospiraceae</taxon>
        <taxon>Aureispira</taxon>
    </lineage>
</organism>
<dbReference type="GO" id="GO:0008168">
    <property type="term" value="F:methyltransferase activity"/>
    <property type="evidence" value="ECO:0007669"/>
    <property type="project" value="UniProtKB-KW"/>
</dbReference>
<dbReference type="Pfam" id="PF00590">
    <property type="entry name" value="TP_methylase"/>
    <property type="match status" value="1"/>
</dbReference>
<evidence type="ECO:0000256" key="2">
    <source>
        <dbReference type="ARBA" id="ARBA00022552"/>
    </source>
</evidence>
<dbReference type="Gene3D" id="3.40.1010.10">
    <property type="entry name" value="Cobalt-precorrin-4 Transmethylase, Domain 1"/>
    <property type="match status" value="1"/>
</dbReference>
<dbReference type="Proteomes" id="UP001060919">
    <property type="component" value="Chromosome"/>
</dbReference>
<dbReference type="InterPro" id="IPR014776">
    <property type="entry name" value="4pyrrole_Mease_sub2"/>
</dbReference>
<keyword evidence="3 7" id="KW-0489">Methyltransferase</keyword>
<dbReference type="GO" id="GO:0006364">
    <property type="term" value="P:rRNA processing"/>
    <property type="evidence" value="ECO:0007669"/>
    <property type="project" value="UniProtKB-KW"/>
</dbReference>
<name>A0A915YK01_9BACT</name>
<gene>
    <name evidence="7" type="ORF">AsAng_0052550</name>
</gene>
<dbReference type="PANTHER" id="PTHR46111:SF2">
    <property type="entry name" value="SAM-DEPENDENT METHYLTRANSFERASE"/>
    <property type="match status" value="1"/>
</dbReference>
<dbReference type="CDD" id="cd11649">
    <property type="entry name" value="RsmI_like"/>
    <property type="match status" value="1"/>
</dbReference>
<dbReference type="KEGG" id="aup:AsAng_0052550"/>
<dbReference type="Gene3D" id="3.30.950.10">
    <property type="entry name" value="Methyltransferase, Cobalt-precorrin-4 Transmethylase, Domain 2"/>
    <property type="match status" value="1"/>
</dbReference>
<dbReference type="EMBL" id="AP026867">
    <property type="protein sequence ID" value="BDS14475.1"/>
    <property type="molecule type" value="Genomic_DNA"/>
</dbReference>
<dbReference type="RefSeq" id="WP_264789690.1">
    <property type="nucleotide sequence ID" value="NZ_AP026867.1"/>
</dbReference>
<evidence type="ECO:0000256" key="4">
    <source>
        <dbReference type="ARBA" id="ARBA00022679"/>
    </source>
</evidence>
<dbReference type="PIRSF" id="PIRSF005917">
    <property type="entry name" value="MTase_YraL"/>
    <property type="match status" value="1"/>
</dbReference>
<evidence type="ECO:0000256" key="3">
    <source>
        <dbReference type="ARBA" id="ARBA00022603"/>
    </source>
</evidence>
<dbReference type="InterPro" id="IPR035996">
    <property type="entry name" value="4pyrrol_Methylase_sf"/>
</dbReference>
<keyword evidence="5" id="KW-0949">S-adenosyl-L-methionine</keyword>
<dbReference type="InterPro" id="IPR008189">
    <property type="entry name" value="rRNA_ssu_MeTfrase_I"/>
</dbReference>
<sequence>MAGQLFLIPTPLGEGMITPLPAYLLEQVHQIDVFIAERGKTARQFLKAIETPIPLQTMTFFELNKRTDPADIKSFLAPAINEGKNIGLLSEAGCPGVADPGALVVQLAHKRGIKVVPLVGPSSILLALMASGMNGQQFAFHGYLPIKSPERKKALKDLERQSAKKNQTQIFIETPYRNDGFVEDALSVLQPQTLFGIATDITLPTEYICTQSVQVWRKKEIPKLHKRPTIFLLLAN</sequence>
<protein>
    <submittedName>
        <fullName evidence="7">SAM-dependent methyltransferase</fullName>
    </submittedName>
</protein>
<dbReference type="InterPro" id="IPR014777">
    <property type="entry name" value="4pyrrole_Mease_sub1"/>
</dbReference>
<keyword evidence="8" id="KW-1185">Reference proteome</keyword>
<feature type="domain" description="Tetrapyrrole methylase" evidence="6">
    <location>
        <begin position="15"/>
        <end position="209"/>
    </location>
</feature>
<keyword evidence="2" id="KW-0698">rRNA processing</keyword>
<accession>A0A915YK01</accession>
<evidence type="ECO:0000256" key="1">
    <source>
        <dbReference type="ARBA" id="ARBA00022490"/>
    </source>
</evidence>
<dbReference type="GO" id="GO:0032259">
    <property type="term" value="P:methylation"/>
    <property type="evidence" value="ECO:0007669"/>
    <property type="project" value="UniProtKB-KW"/>
</dbReference>